<feature type="transmembrane region" description="Helical" evidence="1">
    <location>
        <begin position="95"/>
        <end position="121"/>
    </location>
</feature>
<evidence type="ECO:0000313" key="2">
    <source>
        <dbReference type="EMBL" id="MBB5514113.1"/>
    </source>
</evidence>
<dbReference type="Proteomes" id="UP000553766">
    <property type="component" value="Unassembled WGS sequence"/>
</dbReference>
<feature type="transmembrane region" description="Helical" evidence="1">
    <location>
        <begin position="141"/>
        <end position="163"/>
    </location>
</feature>
<dbReference type="EMBL" id="JACIJS010000001">
    <property type="protein sequence ID" value="MBB5514113.1"/>
    <property type="molecule type" value="Genomic_DNA"/>
</dbReference>
<dbReference type="AlphaFoldDB" id="A0A840WIR9"/>
<proteinExistence type="predicted"/>
<accession>A0A840WIR9</accession>
<evidence type="ECO:0000256" key="1">
    <source>
        <dbReference type="SAM" id="Phobius"/>
    </source>
</evidence>
<keyword evidence="1" id="KW-0812">Transmembrane</keyword>
<feature type="transmembrane region" description="Helical" evidence="1">
    <location>
        <begin position="21"/>
        <end position="45"/>
    </location>
</feature>
<protein>
    <submittedName>
        <fullName evidence="2">Uncharacterized protein</fullName>
    </submittedName>
</protein>
<keyword evidence="1" id="KW-1133">Transmembrane helix</keyword>
<keyword evidence="1" id="KW-0472">Membrane</keyword>
<reference evidence="2 3" key="1">
    <citation type="submission" date="2020-08" db="EMBL/GenBank/DDBJ databases">
        <title>Genomic Encyclopedia of Type Strains, Phase IV (KMG-IV): sequencing the most valuable type-strain genomes for metagenomic binning, comparative biology and taxonomic classification.</title>
        <authorList>
            <person name="Goeker M."/>
        </authorList>
    </citation>
    <scope>NUCLEOTIDE SEQUENCE [LARGE SCALE GENOMIC DNA]</scope>
    <source>
        <strain evidence="2 3">DSM 103377</strain>
    </source>
</reference>
<sequence length="179" mass="19580">MKYLSDSSLSKFDPKLASAFLIRYMGLFLFLFVILILFFVIGQLVGSVGLFIGYAIAISLLMFIVAGTVFPAIVLDGDKSISAAIRRGRQNFWLILKPMLIWMLPTFLLVVFVLLLLVFIQSFLEGQFSSVAIGDTTLIELIFAFIGGVLGYFLSAVGVVILCDAYKAIKAKEAAAESA</sequence>
<comment type="caution">
    <text evidence="2">The sequence shown here is derived from an EMBL/GenBank/DDBJ whole genome shotgun (WGS) entry which is preliminary data.</text>
</comment>
<organism evidence="2 3">
    <name type="scientific">Rubricella aquisinus</name>
    <dbReference type="NCBI Taxonomy" id="2028108"/>
    <lineage>
        <taxon>Bacteria</taxon>
        <taxon>Pseudomonadati</taxon>
        <taxon>Pseudomonadota</taxon>
        <taxon>Alphaproteobacteria</taxon>
        <taxon>Rhodobacterales</taxon>
        <taxon>Paracoccaceae</taxon>
        <taxon>Rubricella</taxon>
    </lineage>
</organism>
<evidence type="ECO:0000313" key="3">
    <source>
        <dbReference type="Proteomes" id="UP000553766"/>
    </source>
</evidence>
<feature type="transmembrane region" description="Helical" evidence="1">
    <location>
        <begin position="51"/>
        <end position="75"/>
    </location>
</feature>
<gene>
    <name evidence="2" type="ORF">FHS89_000111</name>
</gene>
<keyword evidence="3" id="KW-1185">Reference proteome</keyword>
<name>A0A840WIR9_9RHOB</name>